<keyword evidence="2" id="KW-0812">Transmembrane</keyword>
<reference evidence="3" key="1">
    <citation type="submission" date="2023-03" db="EMBL/GenBank/DDBJ databases">
        <title>Massive genome expansion in bonnet fungi (Mycena s.s.) driven by repeated elements and novel gene families across ecological guilds.</title>
        <authorList>
            <consortium name="Lawrence Berkeley National Laboratory"/>
            <person name="Harder C.B."/>
            <person name="Miyauchi S."/>
            <person name="Viragh M."/>
            <person name="Kuo A."/>
            <person name="Thoen E."/>
            <person name="Andreopoulos B."/>
            <person name="Lu D."/>
            <person name="Skrede I."/>
            <person name="Drula E."/>
            <person name="Henrissat B."/>
            <person name="Morin E."/>
            <person name="Kohler A."/>
            <person name="Barry K."/>
            <person name="LaButti K."/>
            <person name="Morin E."/>
            <person name="Salamov A."/>
            <person name="Lipzen A."/>
            <person name="Mereny Z."/>
            <person name="Hegedus B."/>
            <person name="Baldrian P."/>
            <person name="Stursova M."/>
            <person name="Weitz H."/>
            <person name="Taylor A."/>
            <person name="Grigoriev I.V."/>
            <person name="Nagy L.G."/>
            <person name="Martin F."/>
            <person name="Kauserud H."/>
        </authorList>
    </citation>
    <scope>NUCLEOTIDE SEQUENCE</scope>
    <source>
        <strain evidence="3">9284</strain>
    </source>
</reference>
<accession>A0AAD7F8F5</accession>
<feature type="compositionally biased region" description="Basic and acidic residues" evidence="1">
    <location>
        <begin position="265"/>
        <end position="275"/>
    </location>
</feature>
<gene>
    <name evidence="3" type="ORF">FB45DRAFT_945667</name>
</gene>
<feature type="region of interest" description="Disordered" evidence="1">
    <location>
        <begin position="127"/>
        <end position="207"/>
    </location>
</feature>
<sequence>MDCAKREYAFFVCLGGLLSASVGFSISLFATILSFFISGPQQPIIQIPDAAVKASTPSPPSPSKDARDEKPRSLSRHRSPVKLRLVQAKGQVYVQLDMKRTPSMSSETTVVESEQVVHFEPLKDQPVISVSPAPTQSSFTSESSTSQLTVDSTETSPDARGRRRRSRFKLFGDKRACKDVSTLPASGATSPTRISRSPSPLRELQRSTTCRPKALLTRVASCPGFHHSRRSNSGSSFADLLPPVPAIPTLPSLPPSPADSPRCWLSERREKEKEVASPPPKPRTQPYAAPYFALPPDSKPGPGVLPPIGERRKTSSSVGARRKQRVATS</sequence>
<evidence type="ECO:0000256" key="2">
    <source>
        <dbReference type="SAM" id="Phobius"/>
    </source>
</evidence>
<feature type="compositionally biased region" description="Low complexity" evidence="1">
    <location>
        <begin position="189"/>
        <end position="200"/>
    </location>
</feature>
<dbReference type="EMBL" id="JARKIF010000043">
    <property type="protein sequence ID" value="KAJ7608672.1"/>
    <property type="molecule type" value="Genomic_DNA"/>
</dbReference>
<keyword evidence="2" id="KW-1133">Transmembrane helix</keyword>
<feature type="region of interest" description="Disordered" evidence="1">
    <location>
        <begin position="51"/>
        <end position="80"/>
    </location>
</feature>
<feature type="compositionally biased region" description="Low complexity" evidence="1">
    <location>
        <begin position="135"/>
        <end position="149"/>
    </location>
</feature>
<protein>
    <submittedName>
        <fullName evidence="3">Uncharacterized protein</fullName>
    </submittedName>
</protein>
<comment type="caution">
    <text evidence="3">The sequence shown here is derived from an EMBL/GenBank/DDBJ whole genome shotgun (WGS) entry which is preliminary data.</text>
</comment>
<feature type="transmembrane region" description="Helical" evidence="2">
    <location>
        <begin position="9"/>
        <end position="37"/>
    </location>
</feature>
<feature type="compositionally biased region" description="Basic residues" evidence="1">
    <location>
        <begin position="320"/>
        <end position="329"/>
    </location>
</feature>
<keyword evidence="2" id="KW-0472">Membrane</keyword>
<evidence type="ECO:0000313" key="3">
    <source>
        <dbReference type="EMBL" id="KAJ7608672.1"/>
    </source>
</evidence>
<feature type="compositionally biased region" description="Pro residues" evidence="1">
    <location>
        <begin position="242"/>
        <end position="258"/>
    </location>
</feature>
<organism evidence="3 4">
    <name type="scientific">Roridomyces roridus</name>
    <dbReference type="NCBI Taxonomy" id="1738132"/>
    <lineage>
        <taxon>Eukaryota</taxon>
        <taxon>Fungi</taxon>
        <taxon>Dikarya</taxon>
        <taxon>Basidiomycota</taxon>
        <taxon>Agaricomycotina</taxon>
        <taxon>Agaricomycetes</taxon>
        <taxon>Agaricomycetidae</taxon>
        <taxon>Agaricales</taxon>
        <taxon>Marasmiineae</taxon>
        <taxon>Mycenaceae</taxon>
        <taxon>Roridomyces</taxon>
    </lineage>
</organism>
<name>A0AAD7F8F5_9AGAR</name>
<keyword evidence="4" id="KW-1185">Reference proteome</keyword>
<evidence type="ECO:0000313" key="4">
    <source>
        <dbReference type="Proteomes" id="UP001221142"/>
    </source>
</evidence>
<dbReference type="Proteomes" id="UP001221142">
    <property type="component" value="Unassembled WGS sequence"/>
</dbReference>
<feature type="region of interest" description="Disordered" evidence="1">
    <location>
        <begin position="224"/>
        <end position="329"/>
    </location>
</feature>
<proteinExistence type="predicted"/>
<dbReference type="AlphaFoldDB" id="A0AAD7F8F5"/>
<evidence type="ECO:0000256" key="1">
    <source>
        <dbReference type="SAM" id="MobiDB-lite"/>
    </source>
</evidence>